<evidence type="ECO:0000259" key="6">
    <source>
        <dbReference type="PROSITE" id="PS50835"/>
    </source>
</evidence>
<dbReference type="Proteomes" id="UP001458880">
    <property type="component" value="Unassembled WGS sequence"/>
</dbReference>
<dbReference type="SMART" id="SM00409">
    <property type="entry name" value="IG"/>
    <property type="match status" value="1"/>
</dbReference>
<gene>
    <name evidence="7" type="ORF">QE152_g12484</name>
</gene>
<dbReference type="GO" id="GO:0016020">
    <property type="term" value="C:membrane"/>
    <property type="evidence" value="ECO:0007669"/>
    <property type="project" value="UniProtKB-SubCell"/>
</dbReference>
<comment type="subcellular location">
    <subcellularLocation>
        <location evidence="1">Membrane</location>
        <topology evidence="1">Single-pass membrane protein</topology>
    </subcellularLocation>
</comment>
<dbReference type="Gene3D" id="2.60.40.10">
    <property type="entry name" value="Immunoglobulins"/>
    <property type="match status" value="2"/>
</dbReference>
<keyword evidence="2 4" id="KW-0472">Membrane</keyword>
<evidence type="ECO:0000256" key="3">
    <source>
        <dbReference type="ARBA" id="ARBA00023157"/>
    </source>
</evidence>
<dbReference type="Pfam" id="PF13927">
    <property type="entry name" value="Ig_3"/>
    <property type="match status" value="1"/>
</dbReference>
<feature type="signal peptide" evidence="5">
    <location>
        <begin position="1"/>
        <end position="28"/>
    </location>
</feature>
<feature type="transmembrane region" description="Helical" evidence="4">
    <location>
        <begin position="352"/>
        <end position="372"/>
    </location>
</feature>
<evidence type="ECO:0000256" key="2">
    <source>
        <dbReference type="ARBA" id="ARBA00023136"/>
    </source>
</evidence>
<comment type="caution">
    <text evidence="7">The sequence shown here is derived from an EMBL/GenBank/DDBJ whole genome shotgun (WGS) entry which is preliminary data.</text>
</comment>
<keyword evidence="4" id="KW-1133">Transmembrane helix</keyword>
<dbReference type="CDD" id="cd00096">
    <property type="entry name" value="Ig"/>
    <property type="match status" value="1"/>
</dbReference>
<dbReference type="SUPFAM" id="SSF48726">
    <property type="entry name" value="Immunoglobulin"/>
    <property type="match status" value="3"/>
</dbReference>
<feature type="domain" description="Ig-like" evidence="6">
    <location>
        <begin position="80"/>
        <end position="201"/>
    </location>
</feature>
<dbReference type="InterPro" id="IPR013162">
    <property type="entry name" value="CD80_C2-set"/>
</dbReference>
<evidence type="ECO:0000256" key="4">
    <source>
        <dbReference type="SAM" id="Phobius"/>
    </source>
</evidence>
<dbReference type="Pfam" id="PF08205">
    <property type="entry name" value="C2-set_2"/>
    <property type="match status" value="1"/>
</dbReference>
<organism evidence="7 8">
    <name type="scientific">Popillia japonica</name>
    <name type="common">Japanese beetle</name>
    <dbReference type="NCBI Taxonomy" id="7064"/>
    <lineage>
        <taxon>Eukaryota</taxon>
        <taxon>Metazoa</taxon>
        <taxon>Ecdysozoa</taxon>
        <taxon>Arthropoda</taxon>
        <taxon>Hexapoda</taxon>
        <taxon>Insecta</taxon>
        <taxon>Pterygota</taxon>
        <taxon>Neoptera</taxon>
        <taxon>Endopterygota</taxon>
        <taxon>Coleoptera</taxon>
        <taxon>Polyphaga</taxon>
        <taxon>Scarabaeiformia</taxon>
        <taxon>Scarabaeidae</taxon>
        <taxon>Rutelinae</taxon>
        <taxon>Popillia</taxon>
    </lineage>
</organism>
<dbReference type="InterPro" id="IPR007110">
    <property type="entry name" value="Ig-like_dom"/>
</dbReference>
<feature type="domain" description="Ig-like" evidence="6">
    <location>
        <begin position="215"/>
        <end position="303"/>
    </location>
</feature>
<dbReference type="InterPro" id="IPR036179">
    <property type="entry name" value="Ig-like_dom_sf"/>
</dbReference>
<feature type="chain" id="PRO_5043788680" evidence="5">
    <location>
        <begin position="29"/>
        <end position="373"/>
    </location>
</feature>
<dbReference type="PANTHER" id="PTHR21261">
    <property type="entry name" value="BEAT PROTEIN"/>
    <property type="match status" value="1"/>
</dbReference>
<accession>A0AAW1LJ20</accession>
<dbReference type="FunFam" id="2.60.40.10:FF:000437">
    <property type="entry name" value="Beat-IIIc, isoform A"/>
    <property type="match status" value="1"/>
</dbReference>
<proteinExistence type="predicted"/>
<evidence type="ECO:0000256" key="1">
    <source>
        <dbReference type="ARBA" id="ARBA00004167"/>
    </source>
</evidence>
<dbReference type="InterPro" id="IPR013783">
    <property type="entry name" value="Ig-like_fold"/>
</dbReference>
<keyword evidence="8" id="KW-1185">Reference proteome</keyword>
<evidence type="ECO:0000313" key="7">
    <source>
        <dbReference type="EMBL" id="KAK9736459.1"/>
    </source>
</evidence>
<protein>
    <submittedName>
        <fullName evidence="7">CD80-like C2-set immunoglobulin domain</fullName>
    </submittedName>
</protein>
<dbReference type="PROSITE" id="PS50835">
    <property type="entry name" value="IG_LIKE"/>
    <property type="match status" value="2"/>
</dbReference>
<dbReference type="InterPro" id="IPR003599">
    <property type="entry name" value="Ig_sub"/>
</dbReference>
<dbReference type="AlphaFoldDB" id="A0AAW1LJ20"/>
<dbReference type="PANTHER" id="PTHR21261:SF17">
    <property type="entry name" value="BEAT VI"/>
    <property type="match status" value="1"/>
</dbReference>
<evidence type="ECO:0000313" key="8">
    <source>
        <dbReference type="Proteomes" id="UP001458880"/>
    </source>
</evidence>
<keyword evidence="3" id="KW-1015">Disulfide bond</keyword>
<evidence type="ECO:0000256" key="5">
    <source>
        <dbReference type="SAM" id="SignalP"/>
    </source>
</evidence>
<sequence length="373" mass="42101">MFSRCSKHVVLLETFLSILLILTKDCLSLKSLFIKVPEIVKSGDTVTLSCEYDLEQAALYTIKWYRNNVEFFRFVPKESPPFRAFPLSHVNVDVNCLSLKSLFIKVPEIVKSGDTVTLSCEYDLEQAALYTIKWYRNNVEFFRFVPKESPPFRAFPLSHVNVDISASGPTKVTLTDVSKEMTGDYICEVSADAPSFHTEIKRAHMVVAELPSEMPMLSIEPKKVEIGKKIKAECRSPNSFPPAKLTWYINDDEISEDTNEIKIYTIQNASEQNQELRSAKSKIEIVANHSFFTSGQMSLKCEARIHLLWTGVAHTYVRDETPLLAPVLGSTSSHSADEESAFDMFNRSGCEMASLTVVYVYVVALIHLLAAIR</sequence>
<dbReference type="EMBL" id="JASPKY010000113">
    <property type="protein sequence ID" value="KAK9736459.1"/>
    <property type="molecule type" value="Genomic_DNA"/>
</dbReference>
<keyword evidence="5" id="KW-0732">Signal</keyword>
<name>A0AAW1LJ20_POPJA</name>
<reference evidence="7 8" key="1">
    <citation type="journal article" date="2024" name="BMC Genomics">
        <title>De novo assembly and annotation of Popillia japonica's genome with initial clues to its potential as an invasive pest.</title>
        <authorList>
            <person name="Cucini C."/>
            <person name="Boschi S."/>
            <person name="Funari R."/>
            <person name="Cardaioli E."/>
            <person name="Iannotti N."/>
            <person name="Marturano G."/>
            <person name="Paoli F."/>
            <person name="Bruttini M."/>
            <person name="Carapelli A."/>
            <person name="Frati F."/>
            <person name="Nardi F."/>
        </authorList>
    </citation>
    <scope>NUCLEOTIDE SEQUENCE [LARGE SCALE GENOMIC DNA]</scope>
    <source>
        <strain evidence="7">DMR45628</strain>
    </source>
</reference>
<keyword evidence="4" id="KW-0812">Transmembrane</keyword>